<dbReference type="EMBL" id="KQ486235">
    <property type="protein sequence ID" value="KYP31235.1"/>
    <property type="molecule type" value="Genomic_DNA"/>
</dbReference>
<evidence type="ECO:0000259" key="4">
    <source>
        <dbReference type="Pfam" id="PF01301"/>
    </source>
</evidence>
<evidence type="ECO:0000256" key="3">
    <source>
        <dbReference type="ARBA" id="ARBA00012756"/>
    </source>
</evidence>
<keyword evidence="5" id="KW-0378">Hydrolase</keyword>
<dbReference type="SUPFAM" id="SSF51445">
    <property type="entry name" value="(Trans)glycosidases"/>
    <property type="match status" value="1"/>
</dbReference>
<comment type="catalytic activity">
    <reaction evidence="1">
        <text>Hydrolysis of terminal non-reducing beta-D-galactose residues in beta-D-galactosides.</text>
        <dbReference type="EC" id="3.2.1.23"/>
    </reaction>
</comment>
<comment type="similarity">
    <text evidence="2">Belongs to the glycosyl hydrolase 35 family.</text>
</comment>
<evidence type="ECO:0000313" key="6">
    <source>
        <dbReference type="Proteomes" id="UP000075243"/>
    </source>
</evidence>
<feature type="domain" description="Glycoside hydrolase 35 catalytic" evidence="4">
    <location>
        <begin position="28"/>
        <end position="58"/>
    </location>
</feature>
<keyword evidence="6" id="KW-1185">Reference proteome</keyword>
<evidence type="ECO:0000256" key="1">
    <source>
        <dbReference type="ARBA" id="ARBA00001412"/>
    </source>
</evidence>
<dbReference type="EC" id="3.2.1.23" evidence="3"/>
<dbReference type="Gene3D" id="2.60.120.260">
    <property type="entry name" value="Galactose-binding domain-like"/>
    <property type="match status" value="1"/>
</dbReference>
<dbReference type="InterPro" id="IPR017853">
    <property type="entry name" value="GH"/>
</dbReference>
<dbReference type="PANTHER" id="PTHR23421">
    <property type="entry name" value="BETA-GALACTOSIDASE RELATED"/>
    <property type="match status" value="1"/>
</dbReference>
<proteinExistence type="inferred from homology"/>
<reference evidence="5" key="1">
    <citation type="journal article" date="2012" name="Nat. Biotechnol.">
        <title>Draft genome sequence of pigeonpea (Cajanus cajan), an orphan legume crop of resource-poor farmers.</title>
        <authorList>
            <person name="Varshney R.K."/>
            <person name="Chen W."/>
            <person name="Li Y."/>
            <person name="Bharti A.K."/>
            <person name="Saxena R.K."/>
            <person name="Schlueter J.A."/>
            <person name="Donoghue M.T."/>
            <person name="Azam S."/>
            <person name="Fan G."/>
            <person name="Whaley A.M."/>
            <person name="Farmer A.D."/>
            <person name="Sheridan J."/>
            <person name="Iwata A."/>
            <person name="Tuteja R."/>
            <person name="Penmetsa R.V."/>
            <person name="Wu W."/>
            <person name="Upadhyaya H.D."/>
            <person name="Yang S.P."/>
            <person name="Shah T."/>
            <person name="Saxena K.B."/>
            <person name="Michael T."/>
            <person name="McCombie W.R."/>
            <person name="Yang B."/>
            <person name="Zhang G."/>
            <person name="Yang H."/>
            <person name="Wang J."/>
            <person name="Spillane C."/>
            <person name="Cook D.R."/>
            <person name="May G.D."/>
            <person name="Xu X."/>
            <person name="Jackson S.A."/>
        </authorList>
    </citation>
    <scope>NUCLEOTIDE SEQUENCE [LARGE SCALE GENOMIC DNA]</scope>
</reference>
<gene>
    <name evidence="5" type="ORF">KK1_048633</name>
</gene>
<dbReference type="GO" id="GO:0005975">
    <property type="term" value="P:carbohydrate metabolic process"/>
    <property type="evidence" value="ECO:0007669"/>
    <property type="project" value="InterPro"/>
</dbReference>
<dbReference type="AlphaFoldDB" id="A0A151QLS2"/>
<dbReference type="GO" id="GO:0004565">
    <property type="term" value="F:beta-galactosidase activity"/>
    <property type="evidence" value="ECO:0007669"/>
    <property type="project" value="UniProtKB-EC"/>
</dbReference>
<dbReference type="Proteomes" id="UP000075243">
    <property type="component" value="Unassembled WGS sequence"/>
</dbReference>
<organism evidence="5 6">
    <name type="scientific">Cajanus cajan</name>
    <name type="common">Pigeon pea</name>
    <name type="synonym">Cajanus indicus</name>
    <dbReference type="NCBI Taxonomy" id="3821"/>
    <lineage>
        <taxon>Eukaryota</taxon>
        <taxon>Viridiplantae</taxon>
        <taxon>Streptophyta</taxon>
        <taxon>Embryophyta</taxon>
        <taxon>Tracheophyta</taxon>
        <taxon>Spermatophyta</taxon>
        <taxon>Magnoliopsida</taxon>
        <taxon>eudicotyledons</taxon>
        <taxon>Gunneridae</taxon>
        <taxon>Pentapetalae</taxon>
        <taxon>rosids</taxon>
        <taxon>fabids</taxon>
        <taxon>Fabales</taxon>
        <taxon>Fabaceae</taxon>
        <taxon>Papilionoideae</taxon>
        <taxon>50 kb inversion clade</taxon>
        <taxon>NPAAA clade</taxon>
        <taxon>indigoferoid/millettioid clade</taxon>
        <taxon>Phaseoleae</taxon>
        <taxon>Cajanus</taxon>
    </lineage>
</organism>
<dbReference type="Pfam" id="PF01301">
    <property type="entry name" value="Glyco_hydro_35"/>
    <property type="match status" value="1"/>
</dbReference>
<keyword evidence="5" id="KW-0326">Glycosidase</keyword>
<evidence type="ECO:0000256" key="2">
    <source>
        <dbReference type="ARBA" id="ARBA00009809"/>
    </source>
</evidence>
<dbReference type="STRING" id="3821.A0A151QLS2"/>
<dbReference type="InterPro" id="IPR031330">
    <property type="entry name" value="Gly_Hdrlase_35_cat"/>
</dbReference>
<protein>
    <recommendedName>
        <fullName evidence="3">beta-galactosidase</fullName>
        <ecNumber evidence="3">3.2.1.23</ecNumber>
    </recommendedName>
</protein>
<accession>A0A151QLS2</accession>
<dbReference type="Gramene" id="C.cajan_47924.t">
    <property type="protein sequence ID" value="C.cajan_47924.t"/>
    <property type="gene ID" value="C.cajan_47924"/>
</dbReference>
<sequence>MWTEAWIGWLTEFGGAVPYMPVEDLAFSIASYDYDAPLDEYGLPRQPKYGHLKDLHRAIKLCESALVSRDPTVQGLGNYEEV</sequence>
<evidence type="ECO:0000313" key="5">
    <source>
        <dbReference type="EMBL" id="KYP31235.1"/>
    </source>
</evidence>
<dbReference type="InterPro" id="IPR001944">
    <property type="entry name" value="Glycoside_Hdrlase_35"/>
</dbReference>
<name>A0A151QLS2_CAJCA</name>